<evidence type="ECO:0000313" key="3">
    <source>
        <dbReference type="Proteomes" id="UP000800040"/>
    </source>
</evidence>
<keyword evidence="3" id="KW-1185">Reference proteome</keyword>
<organism evidence="2 3">
    <name type="scientific">Decorospora gaudefroyi</name>
    <dbReference type="NCBI Taxonomy" id="184978"/>
    <lineage>
        <taxon>Eukaryota</taxon>
        <taxon>Fungi</taxon>
        <taxon>Dikarya</taxon>
        <taxon>Ascomycota</taxon>
        <taxon>Pezizomycotina</taxon>
        <taxon>Dothideomycetes</taxon>
        <taxon>Pleosporomycetidae</taxon>
        <taxon>Pleosporales</taxon>
        <taxon>Pleosporineae</taxon>
        <taxon>Pleosporaceae</taxon>
        <taxon>Decorospora</taxon>
    </lineage>
</organism>
<evidence type="ECO:0000313" key="2">
    <source>
        <dbReference type="EMBL" id="KAF1831778.1"/>
    </source>
</evidence>
<proteinExistence type="predicted"/>
<protein>
    <submittedName>
        <fullName evidence="2">Uncharacterized protein</fullName>
    </submittedName>
</protein>
<sequence>MNMARASPSESTSSSSSGTFHNSGCLSLASATTVSISSSGYMWLDASKPTDVHISCSFGLSAS</sequence>
<feature type="region of interest" description="Disordered" evidence="1">
    <location>
        <begin position="1"/>
        <end position="21"/>
    </location>
</feature>
<reference evidence="2" key="1">
    <citation type="submission" date="2020-01" db="EMBL/GenBank/DDBJ databases">
        <authorList>
            <consortium name="DOE Joint Genome Institute"/>
            <person name="Haridas S."/>
            <person name="Albert R."/>
            <person name="Binder M."/>
            <person name="Bloem J."/>
            <person name="Labutti K."/>
            <person name="Salamov A."/>
            <person name="Andreopoulos B."/>
            <person name="Baker S.E."/>
            <person name="Barry K."/>
            <person name="Bills G."/>
            <person name="Bluhm B.H."/>
            <person name="Cannon C."/>
            <person name="Castanera R."/>
            <person name="Culley D.E."/>
            <person name="Daum C."/>
            <person name="Ezra D."/>
            <person name="Gonzalez J.B."/>
            <person name="Henrissat B."/>
            <person name="Kuo A."/>
            <person name="Liang C."/>
            <person name="Lipzen A."/>
            <person name="Lutzoni F."/>
            <person name="Magnuson J."/>
            <person name="Mondo S."/>
            <person name="Nolan M."/>
            <person name="Ohm R."/>
            <person name="Pangilinan J."/>
            <person name="Park H.-J."/>
            <person name="Ramirez L."/>
            <person name="Alfaro M."/>
            <person name="Sun H."/>
            <person name="Tritt A."/>
            <person name="Yoshinaga Y."/>
            <person name="Zwiers L.-H."/>
            <person name="Turgeon B.G."/>
            <person name="Goodwin S.B."/>
            <person name="Spatafora J.W."/>
            <person name="Crous P.W."/>
            <person name="Grigoriev I.V."/>
        </authorList>
    </citation>
    <scope>NUCLEOTIDE SEQUENCE</scope>
    <source>
        <strain evidence="2">P77</strain>
    </source>
</reference>
<evidence type="ECO:0000256" key="1">
    <source>
        <dbReference type="SAM" id="MobiDB-lite"/>
    </source>
</evidence>
<accession>A0A6A5K3J4</accession>
<dbReference type="Proteomes" id="UP000800040">
    <property type="component" value="Unassembled WGS sequence"/>
</dbReference>
<gene>
    <name evidence="2" type="ORF">BDW02DRAFT_37121</name>
</gene>
<name>A0A6A5K3J4_9PLEO</name>
<dbReference type="AlphaFoldDB" id="A0A6A5K3J4"/>
<feature type="compositionally biased region" description="Low complexity" evidence="1">
    <location>
        <begin position="7"/>
        <end position="17"/>
    </location>
</feature>
<dbReference type="EMBL" id="ML975354">
    <property type="protein sequence ID" value="KAF1831778.1"/>
    <property type="molecule type" value="Genomic_DNA"/>
</dbReference>